<keyword evidence="1" id="KW-0812">Transmembrane</keyword>
<name>A0ABV3ERN0_9ACTN</name>
<protein>
    <submittedName>
        <fullName evidence="2">Uncharacterized protein</fullName>
    </submittedName>
</protein>
<organism evidence="2 3">
    <name type="scientific">Streptomyces chilikensis</name>
    <dbReference type="NCBI Taxonomy" id="1194079"/>
    <lineage>
        <taxon>Bacteria</taxon>
        <taxon>Bacillati</taxon>
        <taxon>Actinomycetota</taxon>
        <taxon>Actinomycetes</taxon>
        <taxon>Kitasatosporales</taxon>
        <taxon>Streptomycetaceae</taxon>
        <taxon>Streptomyces</taxon>
    </lineage>
</organism>
<keyword evidence="1" id="KW-0472">Membrane</keyword>
<comment type="caution">
    <text evidence="2">The sequence shown here is derived from an EMBL/GenBank/DDBJ whole genome shotgun (WGS) entry which is preliminary data.</text>
</comment>
<evidence type="ECO:0000313" key="2">
    <source>
        <dbReference type="EMBL" id="MEU9578791.1"/>
    </source>
</evidence>
<dbReference type="Proteomes" id="UP001551584">
    <property type="component" value="Unassembled WGS sequence"/>
</dbReference>
<dbReference type="EMBL" id="JBEZNA010000034">
    <property type="protein sequence ID" value="MEU9578791.1"/>
    <property type="molecule type" value="Genomic_DNA"/>
</dbReference>
<gene>
    <name evidence="2" type="ORF">AB0D95_16265</name>
</gene>
<evidence type="ECO:0000313" key="3">
    <source>
        <dbReference type="Proteomes" id="UP001551584"/>
    </source>
</evidence>
<keyword evidence="3" id="KW-1185">Reference proteome</keyword>
<dbReference type="RefSeq" id="WP_359273143.1">
    <property type="nucleotide sequence ID" value="NZ_JBEZNA010000034.1"/>
</dbReference>
<feature type="transmembrane region" description="Helical" evidence="1">
    <location>
        <begin position="20"/>
        <end position="40"/>
    </location>
</feature>
<sequence>MNTLSNEKNKWSSVLRWTGGFVSMVAAEVLAQAISFGLGFN</sequence>
<evidence type="ECO:0000256" key="1">
    <source>
        <dbReference type="SAM" id="Phobius"/>
    </source>
</evidence>
<proteinExistence type="predicted"/>
<accession>A0ABV3ERN0</accession>
<reference evidence="2 3" key="1">
    <citation type="submission" date="2024-06" db="EMBL/GenBank/DDBJ databases">
        <title>The Natural Products Discovery Center: Release of the First 8490 Sequenced Strains for Exploring Actinobacteria Biosynthetic Diversity.</title>
        <authorList>
            <person name="Kalkreuter E."/>
            <person name="Kautsar S.A."/>
            <person name="Yang D."/>
            <person name="Bader C.D."/>
            <person name="Teijaro C.N."/>
            <person name="Fluegel L."/>
            <person name="Davis C.M."/>
            <person name="Simpson J.R."/>
            <person name="Lauterbach L."/>
            <person name="Steele A.D."/>
            <person name="Gui C."/>
            <person name="Meng S."/>
            <person name="Li G."/>
            <person name="Viehrig K."/>
            <person name="Ye F."/>
            <person name="Su P."/>
            <person name="Kiefer A.F."/>
            <person name="Nichols A."/>
            <person name="Cepeda A.J."/>
            <person name="Yan W."/>
            <person name="Fan B."/>
            <person name="Jiang Y."/>
            <person name="Adhikari A."/>
            <person name="Zheng C.-J."/>
            <person name="Schuster L."/>
            <person name="Cowan T.M."/>
            <person name="Smanski M.J."/>
            <person name="Chevrette M.G."/>
            <person name="De Carvalho L.P.S."/>
            <person name="Shen B."/>
        </authorList>
    </citation>
    <scope>NUCLEOTIDE SEQUENCE [LARGE SCALE GENOMIC DNA]</scope>
    <source>
        <strain evidence="2 3">NPDC048117</strain>
    </source>
</reference>
<keyword evidence="1" id="KW-1133">Transmembrane helix</keyword>